<accession>A0A4Q4TLS0</accession>
<dbReference type="Proteomes" id="UP000293360">
    <property type="component" value="Unassembled WGS sequence"/>
</dbReference>
<evidence type="ECO:0000313" key="1">
    <source>
        <dbReference type="EMBL" id="RYP06243.1"/>
    </source>
</evidence>
<comment type="caution">
    <text evidence="1">The sequence shown here is derived from an EMBL/GenBank/DDBJ whole genome shotgun (WGS) entry which is preliminary data.</text>
</comment>
<sequence length="314" mass="35447">MLNTHLDHLFWEPLTAPDSRFGNYMLAARKGYVLIKNWHNCYKDLWEGRTNADGFHKLPLVQDIGLAEGMADRNFPDEIRKTSDYVAHMLLADLTGNLLDTSMDWNGREFFENKVFMVEGIYNGIHSALRTNLDGHKQVELFTTPFDEPDTEKRQAAEDFVIETLEKSRIYKVYHNSAGVPPALGDPIKKDGFRDIDHRPVYLGESGRDPEFSAWYGHSPRRRRYAARPPPAEAGQAQCHFPPPSVELFFLASKEGLVGGSPLAPTACAIRSAMAAATFSPAVKSTRLDAYICNACPLRVNWKRETGMLLHHLE</sequence>
<proteinExistence type="predicted"/>
<keyword evidence="2" id="KW-1185">Reference proteome</keyword>
<protein>
    <submittedName>
        <fullName evidence="1">Uncharacterized protein</fullName>
    </submittedName>
</protein>
<reference evidence="1 2" key="1">
    <citation type="submission" date="2018-06" db="EMBL/GenBank/DDBJ databases">
        <title>Complete Genomes of Monosporascus.</title>
        <authorList>
            <person name="Robinson A.J."/>
            <person name="Natvig D.O."/>
        </authorList>
    </citation>
    <scope>NUCLEOTIDE SEQUENCE [LARGE SCALE GENOMIC DNA]</scope>
    <source>
        <strain evidence="1 2">CBS 110550</strain>
    </source>
</reference>
<organism evidence="1 2">
    <name type="scientific">Monosporascus ibericus</name>
    <dbReference type="NCBI Taxonomy" id="155417"/>
    <lineage>
        <taxon>Eukaryota</taxon>
        <taxon>Fungi</taxon>
        <taxon>Dikarya</taxon>
        <taxon>Ascomycota</taxon>
        <taxon>Pezizomycotina</taxon>
        <taxon>Sordariomycetes</taxon>
        <taxon>Xylariomycetidae</taxon>
        <taxon>Xylariales</taxon>
        <taxon>Xylariales incertae sedis</taxon>
        <taxon>Monosporascus</taxon>
    </lineage>
</organism>
<gene>
    <name evidence="1" type="ORF">DL764_003257</name>
</gene>
<name>A0A4Q4TLS0_9PEZI</name>
<dbReference type="AlphaFoldDB" id="A0A4Q4TLS0"/>
<dbReference type="OrthoDB" id="409543at2759"/>
<dbReference type="EMBL" id="QJNU01000138">
    <property type="protein sequence ID" value="RYP06243.1"/>
    <property type="molecule type" value="Genomic_DNA"/>
</dbReference>
<evidence type="ECO:0000313" key="2">
    <source>
        <dbReference type="Proteomes" id="UP000293360"/>
    </source>
</evidence>